<dbReference type="RefSeq" id="WP_133869367.1">
    <property type="nucleotide sequence ID" value="NZ_SOAU01000001.1"/>
</dbReference>
<dbReference type="InterPro" id="IPR000037">
    <property type="entry name" value="SsrA-bd_prot"/>
</dbReference>
<comment type="subcellular location">
    <subcellularLocation>
        <location evidence="3">Cytoplasm</location>
    </subcellularLocation>
    <text evidence="3">The tmRNA-SmpB complex associates with stalled 70S ribosomes.</text>
</comment>
<comment type="similarity">
    <text evidence="3">Belongs to the SmpB family.</text>
</comment>
<dbReference type="CDD" id="cd09294">
    <property type="entry name" value="SmpB"/>
    <property type="match status" value="1"/>
</dbReference>
<dbReference type="EMBL" id="SOAU01000001">
    <property type="protein sequence ID" value="TDT17056.1"/>
    <property type="molecule type" value="Genomic_DNA"/>
</dbReference>
<protein>
    <recommendedName>
        <fullName evidence="3">SsrA-binding protein</fullName>
    </recommendedName>
    <alternativeName>
        <fullName evidence="3">Small protein B</fullName>
    </alternativeName>
</protein>
<evidence type="ECO:0000313" key="4">
    <source>
        <dbReference type="EMBL" id="TDT17056.1"/>
    </source>
</evidence>
<reference evidence="4 5" key="1">
    <citation type="submission" date="2019-03" db="EMBL/GenBank/DDBJ databases">
        <title>Sequencing the genomes of 1000 actinobacteria strains.</title>
        <authorList>
            <person name="Klenk H.-P."/>
        </authorList>
    </citation>
    <scope>NUCLEOTIDE SEQUENCE [LARGE SCALE GENOMIC DNA]</scope>
    <source>
        <strain evidence="4 5">DSM 18936</strain>
    </source>
</reference>
<dbReference type="OrthoDB" id="9805462at2"/>
<dbReference type="PANTHER" id="PTHR30308:SF2">
    <property type="entry name" value="SSRA-BINDING PROTEIN"/>
    <property type="match status" value="1"/>
</dbReference>
<dbReference type="SUPFAM" id="SSF74982">
    <property type="entry name" value="Small protein B (SmpB)"/>
    <property type="match status" value="1"/>
</dbReference>
<dbReference type="PROSITE" id="PS01317">
    <property type="entry name" value="SSRP"/>
    <property type="match status" value="1"/>
</dbReference>
<evidence type="ECO:0000256" key="3">
    <source>
        <dbReference type="HAMAP-Rule" id="MF_00023"/>
    </source>
</evidence>
<dbReference type="GO" id="GO:0003723">
    <property type="term" value="F:RNA binding"/>
    <property type="evidence" value="ECO:0007669"/>
    <property type="project" value="UniProtKB-UniRule"/>
</dbReference>
<dbReference type="GO" id="GO:0070930">
    <property type="term" value="P:trans-translation-dependent protein tagging"/>
    <property type="evidence" value="ECO:0007669"/>
    <property type="project" value="TreeGrafter"/>
</dbReference>
<sequence>MAKKKAKKGAPEGTKLIASNKAARRNYAIDDTLEAGIVLLGSEVKSMREAQVQLADAYARIRDGEAWLEGVHVAPYTFAIGFGAHDPDRSRKLLLHKDEIRRLKARVDQERVSIVPTSLYFRDGKVKVELGVGKGRAKADKRQAIVERDTKREMEREMRRYAKGG</sequence>
<dbReference type="HAMAP" id="MF_00023">
    <property type="entry name" value="SmpB"/>
    <property type="match status" value="1"/>
</dbReference>
<dbReference type="InterPro" id="IPR023620">
    <property type="entry name" value="SmpB"/>
</dbReference>
<organism evidence="4 5">
    <name type="scientific">Ilumatobacter fluminis</name>
    <dbReference type="NCBI Taxonomy" id="467091"/>
    <lineage>
        <taxon>Bacteria</taxon>
        <taxon>Bacillati</taxon>
        <taxon>Actinomycetota</taxon>
        <taxon>Acidimicrobiia</taxon>
        <taxon>Acidimicrobiales</taxon>
        <taxon>Ilumatobacteraceae</taxon>
        <taxon>Ilumatobacter</taxon>
    </lineage>
</organism>
<comment type="caution">
    <text evidence="4">The sequence shown here is derived from an EMBL/GenBank/DDBJ whole genome shotgun (WGS) entry which is preliminary data.</text>
</comment>
<evidence type="ECO:0000256" key="1">
    <source>
        <dbReference type="ARBA" id="ARBA00022490"/>
    </source>
</evidence>
<dbReference type="AlphaFoldDB" id="A0A4R7I333"/>
<keyword evidence="1 3" id="KW-0963">Cytoplasm</keyword>
<dbReference type="GO" id="GO:0070929">
    <property type="term" value="P:trans-translation"/>
    <property type="evidence" value="ECO:0007669"/>
    <property type="project" value="UniProtKB-UniRule"/>
</dbReference>
<accession>A0A4R7I333</accession>
<dbReference type="Gene3D" id="2.40.280.10">
    <property type="match status" value="1"/>
</dbReference>
<dbReference type="Proteomes" id="UP000294558">
    <property type="component" value="Unassembled WGS sequence"/>
</dbReference>
<dbReference type="GO" id="GO:0005829">
    <property type="term" value="C:cytosol"/>
    <property type="evidence" value="ECO:0007669"/>
    <property type="project" value="TreeGrafter"/>
</dbReference>
<dbReference type="InterPro" id="IPR020081">
    <property type="entry name" value="SsrA-bd_prot_CS"/>
</dbReference>
<keyword evidence="5" id="KW-1185">Reference proteome</keyword>
<dbReference type="NCBIfam" id="TIGR00086">
    <property type="entry name" value="smpB"/>
    <property type="match status" value="1"/>
</dbReference>
<dbReference type="NCBIfam" id="NF003843">
    <property type="entry name" value="PRK05422.1"/>
    <property type="match status" value="1"/>
</dbReference>
<gene>
    <name evidence="3" type="primary">smpB</name>
    <name evidence="4" type="ORF">BDK89_2658</name>
</gene>
<dbReference type="Pfam" id="PF01668">
    <property type="entry name" value="SmpB"/>
    <property type="match status" value="1"/>
</dbReference>
<comment type="function">
    <text evidence="3">Required for rescue of stalled ribosomes mediated by trans-translation. Binds to transfer-messenger RNA (tmRNA), required for stable association of tmRNA with ribosomes. tmRNA and SmpB together mimic tRNA shape, replacing the anticodon stem-loop with SmpB. tmRNA is encoded by the ssrA gene; the 2 termini fold to resemble tRNA(Ala) and it encodes a 'tag peptide', a short internal open reading frame. During trans-translation Ala-aminoacylated tmRNA acts like a tRNA, entering the A-site of stalled ribosomes, displacing the stalled mRNA. The ribosome then switches to translate the ORF on the tmRNA; the nascent peptide is terminated with the 'tag peptide' encoded by the tmRNA and targeted for degradation. The ribosome is freed to recommence translation, which seems to be the essential function of trans-translation.</text>
</comment>
<dbReference type="PANTHER" id="PTHR30308">
    <property type="entry name" value="TMRNA-BINDING COMPONENT OF TRANS-TRANSLATION TAGGING COMPLEX"/>
    <property type="match status" value="1"/>
</dbReference>
<name>A0A4R7I333_9ACTN</name>
<evidence type="ECO:0000256" key="2">
    <source>
        <dbReference type="ARBA" id="ARBA00022884"/>
    </source>
</evidence>
<keyword evidence="2 3" id="KW-0694">RNA-binding</keyword>
<evidence type="ECO:0000313" key="5">
    <source>
        <dbReference type="Proteomes" id="UP000294558"/>
    </source>
</evidence>
<proteinExistence type="inferred from homology"/>